<protein>
    <submittedName>
        <fullName evidence="1">Uncharacterized protein</fullName>
    </submittedName>
</protein>
<reference evidence="1 2" key="1">
    <citation type="submission" date="2022-06" db="EMBL/GenBank/DDBJ databases">
        <title>Isolation of gut microbiota from human fecal samples.</title>
        <authorList>
            <person name="Pamer E.G."/>
            <person name="Barat B."/>
            <person name="Waligurski E."/>
            <person name="Medina S."/>
            <person name="Paddock L."/>
            <person name="Mostad J."/>
        </authorList>
    </citation>
    <scope>NUCLEOTIDE SEQUENCE [LARGE SCALE GENOMIC DNA]</scope>
    <source>
        <strain evidence="1 2">SL.3.17</strain>
    </source>
</reference>
<organism evidence="1 2">
    <name type="scientific">Anaerovorax odorimutans</name>
    <dbReference type="NCBI Taxonomy" id="109327"/>
    <lineage>
        <taxon>Bacteria</taxon>
        <taxon>Bacillati</taxon>
        <taxon>Bacillota</taxon>
        <taxon>Clostridia</taxon>
        <taxon>Peptostreptococcales</taxon>
        <taxon>Anaerovoracaceae</taxon>
        <taxon>Anaerovorax</taxon>
    </lineage>
</organism>
<proteinExistence type="predicted"/>
<sequence>MAKVIDITEKLAFDENPRLKIKDVEVEVESNASTVLKIVGLFTGEDVDESQAALEAYELIFSEAERDKIDQLGLSLNDLMTLINAAADALMGKDEPEGE</sequence>
<gene>
    <name evidence="1" type="ORF">NE619_09780</name>
</gene>
<dbReference type="RefSeq" id="WP_256132207.1">
    <property type="nucleotide sequence ID" value="NZ_JANFXK010000009.1"/>
</dbReference>
<evidence type="ECO:0000313" key="1">
    <source>
        <dbReference type="EMBL" id="MCQ4637020.1"/>
    </source>
</evidence>
<name>A0ABT1RPC4_9FIRM</name>
<keyword evidence="2" id="KW-1185">Reference proteome</keyword>
<comment type="caution">
    <text evidence="1">The sequence shown here is derived from an EMBL/GenBank/DDBJ whole genome shotgun (WGS) entry which is preliminary data.</text>
</comment>
<accession>A0ABT1RPC4</accession>
<evidence type="ECO:0000313" key="2">
    <source>
        <dbReference type="Proteomes" id="UP001524502"/>
    </source>
</evidence>
<dbReference type="EMBL" id="JANFXK010000009">
    <property type="protein sequence ID" value="MCQ4637020.1"/>
    <property type="molecule type" value="Genomic_DNA"/>
</dbReference>
<dbReference type="Proteomes" id="UP001524502">
    <property type="component" value="Unassembled WGS sequence"/>
</dbReference>